<feature type="compositionally biased region" description="Basic residues" evidence="1">
    <location>
        <begin position="64"/>
        <end position="79"/>
    </location>
</feature>
<feature type="compositionally biased region" description="Acidic residues" evidence="1">
    <location>
        <begin position="1"/>
        <end position="14"/>
    </location>
</feature>
<proteinExistence type="predicted"/>
<name>A0A9P6ER21_9AGAR</name>
<dbReference type="GO" id="GO:0005634">
    <property type="term" value="C:nucleus"/>
    <property type="evidence" value="ECO:0007669"/>
    <property type="project" value="TreeGrafter"/>
</dbReference>
<accession>A0A9P6ER21</accession>
<dbReference type="PANTHER" id="PTHR24030">
    <property type="entry name" value="PROTEIN CMSS1"/>
    <property type="match status" value="1"/>
</dbReference>
<dbReference type="GO" id="GO:0030686">
    <property type="term" value="C:90S preribosome"/>
    <property type="evidence" value="ECO:0007669"/>
    <property type="project" value="TreeGrafter"/>
</dbReference>
<evidence type="ECO:0000313" key="3">
    <source>
        <dbReference type="Proteomes" id="UP000807306"/>
    </source>
</evidence>
<dbReference type="Proteomes" id="UP000807306">
    <property type="component" value="Unassembled WGS sequence"/>
</dbReference>
<evidence type="ECO:0000256" key="1">
    <source>
        <dbReference type="SAM" id="MobiDB-lite"/>
    </source>
</evidence>
<dbReference type="Pfam" id="PF14617">
    <property type="entry name" value="CMS1"/>
    <property type="match status" value="2"/>
</dbReference>
<organism evidence="2 3">
    <name type="scientific">Crepidotus variabilis</name>
    <dbReference type="NCBI Taxonomy" id="179855"/>
    <lineage>
        <taxon>Eukaryota</taxon>
        <taxon>Fungi</taxon>
        <taxon>Dikarya</taxon>
        <taxon>Basidiomycota</taxon>
        <taxon>Agaricomycotina</taxon>
        <taxon>Agaricomycetes</taxon>
        <taxon>Agaricomycetidae</taxon>
        <taxon>Agaricales</taxon>
        <taxon>Agaricineae</taxon>
        <taxon>Crepidotaceae</taxon>
        <taxon>Crepidotus</taxon>
    </lineage>
</organism>
<dbReference type="AlphaFoldDB" id="A0A9P6ER21"/>
<gene>
    <name evidence="2" type="ORF">CPB83DRAFT_782896</name>
</gene>
<reference evidence="2" key="1">
    <citation type="submission" date="2020-11" db="EMBL/GenBank/DDBJ databases">
        <authorList>
            <consortium name="DOE Joint Genome Institute"/>
            <person name="Ahrendt S."/>
            <person name="Riley R."/>
            <person name="Andreopoulos W."/>
            <person name="Labutti K."/>
            <person name="Pangilinan J."/>
            <person name="Ruiz-Duenas F.J."/>
            <person name="Barrasa J.M."/>
            <person name="Sanchez-Garcia M."/>
            <person name="Camarero S."/>
            <person name="Miyauchi S."/>
            <person name="Serrano A."/>
            <person name="Linde D."/>
            <person name="Babiker R."/>
            <person name="Drula E."/>
            <person name="Ayuso-Fernandez I."/>
            <person name="Pacheco R."/>
            <person name="Padilla G."/>
            <person name="Ferreira P."/>
            <person name="Barriuso J."/>
            <person name="Kellner H."/>
            <person name="Castanera R."/>
            <person name="Alfaro M."/>
            <person name="Ramirez L."/>
            <person name="Pisabarro A.G."/>
            <person name="Kuo A."/>
            <person name="Tritt A."/>
            <person name="Lipzen A."/>
            <person name="He G."/>
            <person name="Yan M."/>
            <person name="Ng V."/>
            <person name="Cullen D."/>
            <person name="Martin F."/>
            <person name="Rosso M.-N."/>
            <person name="Henrissat B."/>
            <person name="Hibbett D."/>
            <person name="Martinez A.T."/>
            <person name="Grigoriev I.V."/>
        </authorList>
    </citation>
    <scope>NUCLEOTIDE SEQUENCE</scope>
    <source>
        <strain evidence="2">CBS 506.95</strain>
    </source>
</reference>
<sequence>MNQGGDDLEDDFVPDETVALSDEEGPGYAQLDDEDVFVDDEAQSPSEDDEGEETSNNAESAIAAKKRKRREKEKEKKAKRRKFAETVEVVQASVAAQPPHELAEYLSSIQVKSFTKLSAIELDDLRIPDSLIDSGYDSMDWSSDAGPIGRFYNEEWALSSVVQACLTLCYSALPSLRVRLAQRSKTNGAPTLMYIAGAALRVADVTRILKDRQLRGEKGGDVAKLFAKHFKLAQHVTFLKQTKVGVAVGTPGRLGKLLNETDALNLSALTHIILDITHKDAKNRNLLEIPETRDEVLRTVLNNDQLLKGIKDGKIQVVLF</sequence>
<dbReference type="EMBL" id="MU157828">
    <property type="protein sequence ID" value="KAF9533380.1"/>
    <property type="molecule type" value="Genomic_DNA"/>
</dbReference>
<dbReference type="PANTHER" id="PTHR24030:SF0">
    <property type="entry name" value="PROTEIN CMSS1"/>
    <property type="match status" value="1"/>
</dbReference>
<protein>
    <submittedName>
        <fullName evidence="2">U3-containing 90S pre-ribosomal complex subunit-domain containing protein</fullName>
    </submittedName>
</protein>
<evidence type="ECO:0000313" key="2">
    <source>
        <dbReference type="EMBL" id="KAF9533380.1"/>
    </source>
</evidence>
<feature type="region of interest" description="Disordered" evidence="1">
    <location>
        <begin position="1"/>
        <end position="79"/>
    </location>
</feature>
<keyword evidence="3" id="KW-1185">Reference proteome</keyword>
<comment type="caution">
    <text evidence="2">The sequence shown here is derived from an EMBL/GenBank/DDBJ whole genome shotgun (WGS) entry which is preliminary data.</text>
</comment>
<feature type="compositionally biased region" description="Acidic residues" evidence="1">
    <location>
        <begin position="21"/>
        <end position="53"/>
    </location>
</feature>
<dbReference type="InterPro" id="IPR032704">
    <property type="entry name" value="Cms1"/>
</dbReference>
<dbReference type="OrthoDB" id="1929311at2759"/>